<feature type="domain" description="Sushi" evidence="12">
    <location>
        <begin position="479"/>
        <end position="536"/>
    </location>
</feature>
<feature type="signal peptide" evidence="8">
    <location>
        <begin position="1"/>
        <end position="24"/>
    </location>
</feature>
<dbReference type="InterPro" id="IPR000742">
    <property type="entry name" value="EGF"/>
</dbReference>
<feature type="disulfide bond" evidence="7">
    <location>
        <begin position="1982"/>
        <end position="2009"/>
    </location>
</feature>
<evidence type="ECO:0000313" key="15">
    <source>
        <dbReference type="RefSeq" id="XP_046589223.1"/>
    </source>
</evidence>
<evidence type="ECO:0000256" key="4">
    <source>
        <dbReference type="ARBA" id="ARBA00023157"/>
    </source>
</evidence>
<dbReference type="PROSITE" id="PS51828">
    <property type="entry name" value="PTX_2"/>
    <property type="match status" value="1"/>
</dbReference>
<dbReference type="Pfam" id="PF00084">
    <property type="entry name" value="Sushi"/>
    <property type="match status" value="10"/>
</dbReference>
<protein>
    <submittedName>
        <fullName evidence="15 16">Sushi, von Willebrand factor type A, EGF and pentraxin domain-containing protein 1-like isoform X1</fullName>
    </submittedName>
</protein>
<dbReference type="SUPFAM" id="SSF49899">
    <property type="entry name" value="Concanavalin A-like lectins/glucanases"/>
    <property type="match status" value="1"/>
</dbReference>
<feature type="disulfide bond" evidence="7">
    <location>
        <begin position="1757"/>
        <end position="1784"/>
    </location>
</feature>
<feature type="domain" description="HYR" evidence="11">
    <location>
        <begin position="602"/>
        <end position="684"/>
    </location>
</feature>
<dbReference type="InterPro" id="IPR013320">
    <property type="entry name" value="ConA-like_dom_sf"/>
</dbReference>
<dbReference type="Gene3D" id="3.40.50.410">
    <property type="entry name" value="von Willebrand factor, type A domain"/>
    <property type="match status" value="1"/>
</dbReference>
<dbReference type="PANTHER" id="PTHR46393:SF7">
    <property type="entry name" value="COMPLEMENT C2"/>
    <property type="match status" value="1"/>
</dbReference>
<comment type="caution">
    <text evidence="6">Lacks conserved residue(s) required for the propagation of feature annotation.</text>
</comment>
<dbReference type="Pfam" id="PF07699">
    <property type="entry name" value="Ephrin_rec_like"/>
    <property type="match status" value="2"/>
</dbReference>
<feature type="domain" description="EGF-like" evidence="9">
    <location>
        <begin position="1357"/>
        <end position="1393"/>
    </location>
</feature>
<feature type="disulfide bond" evidence="6">
    <location>
        <begin position="1184"/>
        <end position="1193"/>
    </location>
</feature>
<dbReference type="InterPro" id="IPR003410">
    <property type="entry name" value="HYR_dom"/>
</dbReference>
<dbReference type="Gene3D" id="2.10.25.10">
    <property type="entry name" value="Laminin"/>
    <property type="match status" value="6"/>
</dbReference>
<feature type="disulfide bond" evidence="6">
    <location>
        <begin position="1227"/>
        <end position="1236"/>
    </location>
</feature>
<keyword evidence="1 7" id="KW-0768">Sushi</keyword>
<dbReference type="CDD" id="cd01450">
    <property type="entry name" value="vWFA_subfamily_ECM"/>
    <property type="match status" value="1"/>
</dbReference>
<dbReference type="SMART" id="SM00159">
    <property type="entry name" value="PTX"/>
    <property type="match status" value="1"/>
</dbReference>
<evidence type="ECO:0000256" key="1">
    <source>
        <dbReference type="ARBA" id="ARBA00022659"/>
    </source>
</evidence>
<dbReference type="SMART" id="SM00327">
    <property type="entry name" value="VWA"/>
    <property type="match status" value="1"/>
</dbReference>
<dbReference type="InterPro" id="IPR011641">
    <property type="entry name" value="Tyr-kin_ephrin_A/B_rcpt-like"/>
</dbReference>
<dbReference type="InterPro" id="IPR009030">
    <property type="entry name" value="Growth_fac_rcpt_cys_sf"/>
</dbReference>
<feature type="disulfide bond" evidence="6">
    <location>
        <begin position="1265"/>
        <end position="1274"/>
    </location>
</feature>
<dbReference type="SUPFAM" id="SSF53300">
    <property type="entry name" value="vWA-like"/>
    <property type="match status" value="1"/>
</dbReference>
<feature type="disulfide bond" evidence="7">
    <location>
        <begin position="2233"/>
        <end position="2260"/>
    </location>
</feature>
<dbReference type="CDD" id="cd00054">
    <property type="entry name" value="EGF_CA"/>
    <property type="match status" value="6"/>
</dbReference>
<feature type="domain" description="VWFA" evidence="10">
    <location>
        <begin position="103"/>
        <end position="284"/>
    </location>
</feature>
<dbReference type="CDD" id="cd00033">
    <property type="entry name" value="CCP"/>
    <property type="match status" value="9"/>
</dbReference>
<dbReference type="InterPro" id="IPR000436">
    <property type="entry name" value="Sushi_SCR_CCP_dom"/>
</dbReference>
<organism evidence="14 16">
    <name type="scientific">Neodiprion lecontei</name>
    <name type="common">Redheaded pine sawfly</name>
    <dbReference type="NCBI Taxonomy" id="441921"/>
    <lineage>
        <taxon>Eukaryota</taxon>
        <taxon>Metazoa</taxon>
        <taxon>Ecdysozoa</taxon>
        <taxon>Arthropoda</taxon>
        <taxon>Hexapoda</taxon>
        <taxon>Insecta</taxon>
        <taxon>Pterygota</taxon>
        <taxon>Neoptera</taxon>
        <taxon>Endopterygota</taxon>
        <taxon>Hymenoptera</taxon>
        <taxon>Tenthredinoidea</taxon>
        <taxon>Diprionidae</taxon>
        <taxon>Diprioninae</taxon>
        <taxon>Neodiprion</taxon>
    </lineage>
</organism>
<feature type="chain" id="PRO_5045024467" evidence="8">
    <location>
        <begin position="25"/>
        <end position="2325"/>
    </location>
</feature>
<feature type="disulfide bond" evidence="6">
    <location>
        <begin position="1383"/>
        <end position="1392"/>
    </location>
</feature>
<dbReference type="InterPro" id="IPR000152">
    <property type="entry name" value="EGF-type_Asp/Asn_hydroxyl_site"/>
</dbReference>
<feature type="disulfide bond" evidence="7">
    <location>
        <begin position="407"/>
        <end position="450"/>
    </location>
</feature>
<dbReference type="PROSITE" id="PS01186">
    <property type="entry name" value="EGF_2"/>
    <property type="match status" value="3"/>
</dbReference>
<evidence type="ECO:0000256" key="3">
    <source>
        <dbReference type="ARBA" id="ARBA00022737"/>
    </source>
</evidence>
<feature type="domain" description="EGF-like" evidence="9">
    <location>
        <begin position="1239"/>
        <end position="1275"/>
    </location>
</feature>
<dbReference type="Proteomes" id="UP000829291">
    <property type="component" value="Chromosome 3"/>
</dbReference>
<feature type="domain" description="Sushi" evidence="12">
    <location>
        <begin position="1598"/>
        <end position="1660"/>
    </location>
</feature>
<dbReference type="SMART" id="SM00179">
    <property type="entry name" value="EGF_CA"/>
    <property type="match status" value="6"/>
</dbReference>
<dbReference type="SUPFAM" id="SSF57184">
    <property type="entry name" value="Growth factor receptor domain"/>
    <property type="match status" value="1"/>
</dbReference>
<dbReference type="InterPro" id="IPR002035">
    <property type="entry name" value="VWF_A"/>
</dbReference>
<dbReference type="Gene3D" id="2.10.50.10">
    <property type="entry name" value="Tumor Necrosis Factor Receptor, subunit A, domain 2"/>
    <property type="match status" value="3"/>
</dbReference>
<dbReference type="RefSeq" id="XP_046589225.1">
    <property type="nucleotide sequence ID" value="XM_046733269.1"/>
</dbReference>
<evidence type="ECO:0000259" key="10">
    <source>
        <dbReference type="PROSITE" id="PS50234"/>
    </source>
</evidence>
<evidence type="ECO:0000256" key="7">
    <source>
        <dbReference type="PROSITE-ProRule" id="PRU00302"/>
    </source>
</evidence>
<evidence type="ECO:0000256" key="5">
    <source>
        <dbReference type="ARBA" id="ARBA00023180"/>
    </source>
</evidence>
<dbReference type="PANTHER" id="PTHR46393">
    <property type="entry name" value="SUSHI DOMAIN-CONTAINING PROTEIN"/>
    <property type="match status" value="1"/>
</dbReference>
<evidence type="ECO:0000313" key="14">
    <source>
        <dbReference type="Proteomes" id="UP000829291"/>
    </source>
</evidence>
<dbReference type="Pfam" id="PF00354">
    <property type="entry name" value="Pentaxin"/>
    <property type="match status" value="1"/>
</dbReference>
<feature type="domain" description="EGF-like" evidence="9">
    <location>
        <begin position="1158"/>
        <end position="1194"/>
    </location>
</feature>
<dbReference type="PRINTS" id="PR00895">
    <property type="entry name" value="PENTAXIN"/>
</dbReference>
<evidence type="ECO:0000256" key="8">
    <source>
        <dbReference type="SAM" id="SignalP"/>
    </source>
</evidence>
<dbReference type="InterPro" id="IPR036465">
    <property type="entry name" value="vWFA_dom_sf"/>
</dbReference>
<dbReference type="InterPro" id="IPR001759">
    <property type="entry name" value="PTX_dom"/>
</dbReference>
<dbReference type="Pfam" id="PF00008">
    <property type="entry name" value="EGF"/>
    <property type="match status" value="3"/>
</dbReference>
<dbReference type="Gene3D" id="2.10.70.10">
    <property type="entry name" value="Complement Module, domain 1"/>
    <property type="match status" value="11"/>
</dbReference>
<feature type="domain" description="Sushi" evidence="12">
    <location>
        <begin position="1787"/>
        <end position="1880"/>
    </location>
</feature>
<feature type="domain" description="Sushi" evidence="12">
    <location>
        <begin position="1956"/>
        <end position="2011"/>
    </location>
</feature>
<feature type="domain" description="EGF-like" evidence="9">
    <location>
        <begin position="1196"/>
        <end position="1237"/>
    </location>
</feature>
<dbReference type="CDD" id="cd00185">
    <property type="entry name" value="TNFRSF"/>
    <property type="match status" value="1"/>
</dbReference>
<evidence type="ECO:0000313" key="16">
    <source>
        <dbReference type="RefSeq" id="XP_046589225.1"/>
    </source>
</evidence>
<feature type="domain" description="EGF-like" evidence="9">
    <location>
        <begin position="1313"/>
        <end position="1355"/>
    </location>
</feature>
<evidence type="ECO:0000259" key="11">
    <source>
        <dbReference type="PROSITE" id="PS50825"/>
    </source>
</evidence>
<dbReference type="PROSITE" id="PS50825">
    <property type="entry name" value="HYR"/>
    <property type="match status" value="2"/>
</dbReference>
<dbReference type="InterPro" id="IPR035976">
    <property type="entry name" value="Sushi/SCR/CCP_sf"/>
</dbReference>
<dbReference type="SMART" id="SM00032">
    <property type="entry name" value="CCP"/>
    <property type="match status" value="12"/>
</dbReference>
<dbReference type="PROSITE" id="PS50234">
    <property type="entry name" value="VWFA"/>
    <property type="match status" value="1"/>
</dbReference>
<keyword evidence="14" id="KW-1185">Reference proteome</keyword>
<dbReference type="SUPFAM" id="SSF57196">
    <property type="entry name" value="EGF/Laminin"/>
    <property type="match status" value="6"/>
</dbReference>
<dbReference type="SMART" id="SM00181">
    <property type="entry name" value="EGF"/>
    <property type="match status" value="8"/>
</dbReference>
<feature type="disulfide bond" evidence="7">
    <location>
        <begin position="507"/>
        <end position="534"/>
    </location>
</feature>
<proteinExistence type="predicted"/>
<feature type="domain" description="Sushi" evidence="12">
    <location>
        <begin position="405"/>
        <end position="465"/>
    </location>
</feature>
<feature type="domain" description="Sushi" evidence="12">
    <location>
        <begin position="2263"/>
        <end position="2316"/>
    </location>
</feature>
<keyword evidence="4 6" id="KW-1015">Disulfide bond</keyword>
<reference evidence="15 16" key="1">
    <citation type="submission" date="2025-05" db="UniProtKB">
        <authorList>
            <consortium name="RefSeq"/>
        </authorList>
    </citation>
    <scope>IDENTIFICATION</scope>
    <source>
        <tissue evidence="15 16">Thorax and Abdomen</tissue>
    </source>
</reference>
<feature type="domain" description="Sushi" evidence="12">
    <location>
        <begin position="2200"/>
        <end position="2262"/>
    </location>
</feature>
<gene>
    <name evidence="15 16" type="primary">LOC107217547</name>
</gene>
<evidence type="ECO:0000256" key="6">
    <source>
        <dbReference type="PROSITE-ProRule" id="PRU00076"/>
    </source>
</evidence>
<dbReference type="Pfam" id="PF02494">
    <property type="entry name" value="HYR"/>
    <property type="match status" value="2"/>
</dbReference>
<dbReference type="PROSITE" id="PS50923">
    <property type="entry name" value="SUSHI"/>
    <property type="match status" value="11"/>
</dbReference>
<sequence length="2325" mass="257252">MFSFRLRNLFTLFTVFGLFCRNYSFEVHQSNELHDFNGTHAANQDRDAWSANSSAADFLNSGLRKKPFQQQSFPHISKLKVEVLSKMLKIHVDQLRDKTDQVELVFLVDASASVGLENFRSELNFVRKLLADFTVAREATRVAIVTFAGKTNVIRHVDQISSVEDGNHKCNLLNHQIGSIEYTGGGTYTRGALLEALDILQHSRSGARTAVFLVTDGFSNGGDPRPAATLLKNAGVIVFTFGIRTGNIGELHDIASEPGYAHSYLLDSFPEFEALARRALHHDLQSGEYIKINFLQDCDLLCSKNSTEIGDTQCCDVNASCACGTATGHYACLCHPGYFGSGFYGSCQLCPNGTFGPGNIPGDSNAACIPCPDLNHVTIKSPAISSADCVCAAGFTTNGNKCEAITCPKLKVPENGYLVKASACNNVVNAACGVRCKIGFHLTGDSIRLCLNSGAWSGTQPQCLLKTCPALQAPPHGKIRCEHEDDHQVINAGLSAYPIDTHCEYKCDIGYQLRGSRARNCLPLSRWDGLRVSCRPIKCHPLRSVPNGEIIPPQCTGYNKLPFATKCTIRCKEGFTRTGPENKVCTGLTGSWLHRHNVTQCIDSTPPNITCPSNITVETLSGKNYSMVNWTKPLAIDNAKAAPMVWTEPAVEAPWKFGIGTHVVTYIAQDASKNRAECKFSATVIDKEPPTVENCVDPPIFLLENKSMAINITWDEPVFYDNSGHPLEISKSHTPGTEIFNLGTTQIVYNATDKANNTRTCTFNITVEDACENVPSPTNGHSDCSVLQEGIRCVVVCAEGYGFVLPETASYIDDENVTLTCNNGNHSWNNEVFPDCSVTQVPYAISQDLTVVLDTNTSNCNDPTALNSLSQNIKAGLESQLKQVCDDEVQCNISQSAFDCNGGMDEDSNASNTILNTSTRKLRRSVKRFPHSDKIAVRRGSNSSKNHTKSEVKWDKIELKYKIIGKMIDDTGNNSNQEIIQLKKKIEAMMKGGYLSLLDNKTSLQEISKQVLRLYVIFEEPKELCSTGSVLKKHRCVKCPSGTFHNTTKNRCQSCPLGEYQEDVGSSTCKKCPEHTSTRKKHSKRTSDCLNFCRPGYYSRRKRHHKSTLAFEPCVTCAKGFYQPDYAQLKCIPCPANTTTYNRGSYSIDECLVIDHADKDPCHKNPCHNGGKCVPVGSDFKCECIGDFIGSKCEIRPNPCDSLPCLNEGQCIALDGIKNSVEHKCLCKSGFTGINCETYIDECSTNPCRNGGSCISTEVDYKCICKNGFEGDNCEVVIDHCKTSICESGSKCHIINGTWQCICKPGFLGRRCSRLPCDWLPCHQNAVCVNIEELNATKKSYRCECPEGYTGIDCTTHVNHCKDLLCMNNGTCMNNFSNFSCECRKEFNGSKCENELSSRYTMYFPKSGTTDYVMLSGPNKNLSQFTVCLWLQSLDTVNYGTVLSYATRLHDNALTLTDYNGFVIYINGNRVVTDITANDGYWHFVCVTWENVFGFWQVFVDGIVRENGTQLASETLIEGNGTLVIGQEQDRMGGGFSESESLLGKLSSLDIWDEVLNGDVIKKLSQQCETYHGSLYSWAQLQQYVRGNIEIQNSSFCHACSLPKAPFKGQIEVNYDASEIVYTCEKGYLVKFGKKESAVLTRRCLKQGQWEGYSTPTCTKVKCGFPGYFPRGQVHGRSYSYGDQIHYSCKKRSTLRGNPNRICTAHGKWSGVQPLCISKTCKNLLAPDNGDIEYLIEDHERNDTSILQVGQQLAFICNPGFRVLGNMYLTCMENGEWDNAVPKCIAFGCPPPELMENAFIASNISTGVEILPAESFLNSQRDNLSEDSASLVSGYFYGDIVGFSCRQGFKFFGNHNMIAEFRIQCTNNGSWNGLVPSCVPLRCLRPEPIKNGKYYLLTSNNSMAENSGYGTFGNLTFVNRLVPISTEPLPDFHGHFDIPVFTDKPNSSDSQSNMTKNNTMPEDFQIESNASFILGARISITCNKGYKLIGASIRQCTNNETWSPDASNCEPRECNVENHPIINVLSTNREEITFDGEIEMNIKNQSIVDIFRANKYIRGTLQNFIFKNTGNVFGDTISLTCVNYTKIHFDGIGINRILRNVTWKCNENGVWEIMYKEMSNEDFQRMVDEKKETLCRETVCGLPKTPRNGYIVDDITNSSVIKVGDSVMFKCRNGHMLAGGESAKCLSDGTWSPIPNCESVTCGKPPIPRNTVLNDSSAEISGYVSGNMVSYRCVSGYKMYGRGNARCLASGKWSRMSGRCSRITCGKPAIPPGVEILGPSYLYEAQLTYICPDQIIKGKITCKSDGKWSELPDCTALNIQTQARK</sequence>
<feature type="domain" description="Sushi" evidence="12">
    <location>
        <begin position="1719"/>
        <end position="1786"/>
    </location>
</feature>
<dbReference type="PROSITE" id="PS00022">
    <property type="entry name" value="EGF_1"/>
    <property type="match status" value="5"/>
</dbReference>
<evidence type="ECO:0000259" key="13">
    <source>
        <dbReference type="PROSITE" id="PS51828"/>
    </source>
</evidence>
<feature type="domain" description="Sushi" evidence="12">
    <location>
        <begin position="2138"/>
        <end position="2199"/>
    </location>
</feature>
<dbReference type="PROSITE" id="PS50026">
    <property type="entry name" value="EGF_3"/>
    <property type="match status" value="5"/>
</dbReference>
<keyword evidence="5" id="KW-0325">Glycoprotein</keyword>
<feature type="disulfide bond" evidence="7">
    <location>
        <begin position="1689"/>
        <end position="1716"/>
    </location>
</feature>
<keyword evidence="2 8" id="KW-0732">Signal</keyword>
<dbReference type="Pfam" id="PF00092">
    <property type="entry name" value="VWA"/>
    <property type="match status" value="1"/>
</dbReference>
<feature type="disulfide bond" evidence="6">
    <location>
        <begin position="1345"/>
        <end position="1354"/>
    </location>
</feature>
<dbReference type="SUPFAM" id="SSF57535">
    <property type="entry name" value="Complement control module/SCR domain"/>
    <property type="match status" value="11"/>
</dbReference>
<keyword evidence="3" id="KW-0677">Repeat</keyword>
<feature type="domain" description="Sushi" evidence="12">
    <location>
        <begin position="1661"/>
        <end position="1718"/>
    </location>
</feature>
<feature type="domain" description="HYR" evidence="11">
    <location>
        <begin position="685"/>
        <end position="769"/>
    </location>
</feature>
<feature type="disulfide bond" evidence="7">
    <location>
        <begin position="436"/>
        <end position="463"/>
    </location>
</feature>
<accession>A0ABM3FMH5</accession>
<dbReference type="SMART" id="SM01411">
    <property type="entry name" value="Ephrin_rec_like"/>
    <property type="match status" value="3"/>
</dbReference>
<feature type="domain" description="Pentraxin (PTX)" evidence="13">
    <location>
        <begin position="1398"/>
        <end position="1597"/>
    </location>
</feature>
<feature type="domain" description="Sushi" evidence="12">
    <location>
        <begin position="537"/>
        <end position="603"/>
    </location>
</feature>
<dbReference type="PROSITE" id="PS00010">
    <property type="entry name" value="ASX_HYDROXYL"/>
    <property type="match status" value="1"/>
</dbReference>
<dbReference type="GeneID" id="107217547"/>
<evidence type="ECO:0000259" key="12">
    <source>
        <dbReference type="PROSITE" id="PS50923"/>
    </source>
</evidence>
<keyword evidence="6" id="KW-0245">EGF-like domain</keyword>
<dbReference type="Gene3D" id="2.60.120.200">
    <property type="match status" value="1"/>
</dbReference>
<dbReference type="RefSeq" id="XP_046589223.1">
    <property type="nucleotide sequence ID" value="XM_046733267.1"/>
</dbReference>
<name>A0ABM3FMH5_NEOLC</name>
<evidence type="ECO:0000256" key="2">
    <source>
        <dbReference type="ARBA" id="ARBA00022729"/>
    </source>
</evidence>
<evidence type="ECO:0000259" key="9">
    <source>
        <dbReference type="PROSITE" id="PS50026"/>
    </source>
</evidence>
<dbReference type="InterPro" id="IPR001881">
    <property type="entry name" value="EGF-like_Ca-bd_dom"/>
</dbReference>